<dbReference type="Proteomes" id="UP001642409">
    <property type="component" value="Unassembled WGS sequence"/>
</dbReference>
<evidence type="ECO:0000313" key="3">
    <source>
        <dbReference type="Proteomes" id="UP001642409"/>
    </source>
</evidence>
<keyword evidence="3" id="KW-1185">Reference proteome</keyword>
<dbReference type="EMBL" id="CATOUU010000253">
    <property type="protein sequence ID" value="CAI9922562.1"/>
    <property type="molecule type" value="Genomic_DNA"/>
</dbReference>
<organism evidence="1">
    <name type="scientific">Hexamita inflata</name>
    <dbReference type="NCBI Taxonomy" id="28002"/>
    <lineage>
        <taxon>Eukaryota</taxon>
        <taxon>Metamonada</taxon>
        <taxon>Diplomonadida</taxon>
        <taxon>Hexamitidae</taxon>
        <taxon>Hexamitinae</taxon>
        <taxon>Hexamita</taxon>
    </lineage>
</organism>
<accession>A0AA86NNC5</accession>
<gene>
    <name evidence="1" type="ORF">HINF_LOCUS10207</name>
    <name evidence="2" type="ORF">HINF_LOCUS78648</name>
</gene>
<evidence type="ECO:0000313" key="1">
    <source>
        <dbReference type="EMBL" id="CAI9922562.1"/>
    </source>
</evidence>
<reference evidence="2 3" key="2">
    <citation type="submission" date="2024-07" db="EMBL/GenBank/DDBJ databases">
        <authorList>
            <person name="Akdeniz Z."/>
        </authorList>
    </citation>
    <scope>NUCLEOTIDE SEQUENCE [LARGE SCALE GENOMIC DNA]</scope>
</reference>
<dbReference type="EMBL" id="CAXDID020000885">
    <property type="protein sequence ID" value="CAL6115490.1"/>
    <property type="molecule type" value="Genomic_DNA"/>
</dbReference>
<proteinExistence type="predicted"/>
<evidence type="ECO:0000313" key="2">
    <source>
        <dbReference type="EMBL" id="CAL6115490.1"/>
    </source>
</evidence>
<comment type="caution">
    <text evidence="1">The sequence shown here is derived from an EMBL/GenBank/DDBJ whole genome shotgun (WGS) entry which is preliminary data.</text>
</comment>
<reference evidence="1" key="1">
    <citation type="submission" date="2023-06" db="EMBL/GenBank/DDBJ databases">
        <authorList>
            <person name="Kurt Z."/>
        </authorList>
    </citation>
    <scope>NUCLEOTIDE SEQUENCE</scope>
</reference>
<protein>
    <submittedName>
        <fullName evidence="1">Uncharacterized protein</fullName>
    </submittedName>
</protein>
<sequence length="1080" mass="117864">MCDIDVQRCNLIFIASGQQISSMIIEPKESVNIQQSFIQFRISSTNSSGLTNVIKQSSVTITLNQCKLSGSNQIYSKNNGYIASKIVVNIFLNISYFDICVDSTTRFGQDSAIVSGFGYESIQCNLCSNLSIVYGLCCEVLKFSENINGMYQCVYPFEYIDNQCICAYGYLLNNTKCINVIDALSNMKYLDNYSNDEQISKLQYMVGNITNILDNVDQSIVSNITEIENNIISNFTKSDYNLLINTSILDNRIYQNITSIQNDILMRQISADTNLLFNTTVLDQRIYNNVSNLQNTINNLTLHLNDLNNYLQKQTYTLELQQNIIQNLTQQLNCTSSYGFSIVNGSCVQISCAVYGQQSINGICQCTIINQIVVGNSCICPQSSRIVRSACICSISGQIMKNGQCTCATSGAFVENNACVCGINSLNISNVCSCPIGSNLVNGVCTCMNINSYVSGNQCVCPTYSILIENTCTCPTYSENINNICTCNQISGQIMNNGCQCQTTGAFVKNGACSCGLYALNVSNQCTCPTNSSLQNNICTCDKIVGQQMINGTCACSSGQSIINDSCQQTSYIINISNFECSQQLFTSKFDIVSTTNQVSTQTNFTAGFVFSATTVIENAFIDISDNVYTTSVQPLFQSQNNYKNLKIQFGIQSLNSGSFILSSSTTISINQMNIISRPGSQLTVNAAKQLNILTSTSTNANITRLLINLQFSPSSGNITLISNISAQFYIYGYQIIGSYVSTGMVTMIGIYINSAAVNVNQISFQPSVYNVGNASSYLFGIIVSHANSIEINNFAIILGSSSNYLLQGSVSSTSYHYRFGGIITSISGAARIKINNVIYDSYQNLNTDYVSNSGFIIGYIQSTSNSIMIENMCMQQSMTSTTKDFYYFGLVGWNYGNISFINAIISFSVLKNAYFECLGIIGLQHTSGMYVDVINLVVTSKFSSNQGEYIGSIFGAEQSTNCSIQNTIIDGGNISSSSKYIGGFSGYFYQNVKIQNATIQKTNISGLNYIGGFAGIQSSTFNLIDSKIQYVRLFGSYIGIISGNNAGTTNFSGSSSTSNYINDSLKSDCAILSNWQNGC</sequence>
<name>A0AA86NNC5_9EUKA</name>
<dbReference type="AlphaFoldDB" id="A0AA86NNC5"/>